<keyword evidence="3" id="KW-1185">Reference proteome</keyword>
<feature type="non-terminal residue" evidence="2">
    <location>
        <position position="86"/>
    </location>
</feature>
<accession>A0ABN9SQM6</accession>
<dbReference type="EMBL" id="CAUYUJ010012559">
    <property type="protein sequence ID" value="CAK0834205.1"/>
    <property type="molecule type" value="Genomic_DNA"/>
</dbReference>
<gene>
    <name evidence="2" type="ORF">PCOR1329_LOCUS31684</name>
</gene>
<evidence type="ECO:0000313" key="3">
    <source>
        <dbReference type="Proteomes" id="UP001189429"/>
    </source>
</evidence>
<dbReference type="Proteomes" id="UP001189429">
    <property type="component" value="Unassembled WGS sequence"/>
</dbReference>
<reference evidence="2" key="1">
    <citation type="submission" date="2023-10" db="EMBL/GenBank/DDBJ databases">
        <authorList>
            <person name="Chen Y."/>
            <person name="Shah S."/>
            <person name="Dougan E. K."/>
            <person name="Thang M."/>
            <person name="Chan C."/>
        </authorList>
    </citation>
    <scope>NUCLEOTIDE SEQUENCE [LARGE SCALE GENOMIC DNA]</scope>
</reference>
<proteinExistence type="predicted"/>
<name>A0ABN9SQM6_9DINO</name>
<evidence type="ECO:0000313" key="2">
    <source>
        <dbReference type="EMBL" id="CAK0834205.1"/>
    </source>
</evidence>
<feature type="non-terminal residue" evidence="2">
    <location>
        <position position="1"/>
    </location>
</feature>
<evidence type="ECO:0000256" key="1">
    <source>
        <dbReference type="SAM" id="MobiDB-lite"/>
    </source>
</evidence>
<protein>
    <submittedName>
        <fullName evidence="2">Uncharacterized protein</fullName>
    </submittedName>
</protein>
<sequence>SPTGSGTASIATRAFTCPSSSIRTRASSSYTSLQLQFHSPSSRTPGTASGRTSPWIMEIPQAVVAASRSTRSTRTRHQDGGQATAS</sequence>
<feature type="region of interest" description="Disordered" evidence="1">
    <location>
        <begin position="64"/>
        <end position="86"/>
    </location>
</feature>
<comment type="caution">
    <text evidence="2">The sequence shown here is derived from an EMBL/GenBank/DDBJ whole genome shotgun (WGS) entry which is preliminary data.</text>
</comment>
<organism evidence="2 3">
    <name type="scientific">Prorocentrum cordatum</name>
    <dbReference type="NCBI Taxonomy" id="2364126"/>
    <lineage>
        <taxon>Eukaryota</taxon>
        <taxon>Sar</taxon>
        <taxon>Alveolata</taxon>
        <taxon>Dinophyceae</taxon>
        <taxon>Prorocentrales</taxon>
        <taxon>Prorocentraceae</taxon>
        <taxon>Prorocentrum</taxon>
    </lineage>
</organism>